<comment type="caution">
    <text evidence="1">The sequence shown here is derived from an EMBL/GenBank/DDBJ whole genome shotgun (WGS) entry which is preliminary data.</text>
</comment>
<protein>
    <submittedName>
        <fullName evidence="1">Uncharacterized protein</fullName>
    </submittedName>
</protein>
<organism evidence="1 2">
    <name type="scientific">Nocardioides zeae</name>
    <dbReference type="NCBI Taxonomy" id="1457234"/>
    <lineage>
        <taxon>Bacteria</taxon>
        <taxon>Bacillati</taxon>
        <taxon>Actinomycetota</taxon>
        <taxon>Actinomycetes</taxon>
        <taxon>Propionibacteriales</taxon>
        <taxon>Nocardioidaceae</taxon>
        <taxon>Nocardioides</taxon>
    </lineage>
</organism>
<proteinExistence type="predicted"/>
<reference evidence="1" key="1">
    <citation type="submission" date="2023-08" db="EMBL/GenBank/DDBJ databases">
        <title>Functional and genomic diversity of the sorghum phyllosphere microbiome.</title>
        <authorList>
            <person name="Shade A."/>
        </authorList>
    </citation>
    <scope>NUCLEOTIDE SEQUENCE</scope>
    <source>
        <strain evidence="1">SORGH_AS_0885</strain>
    </source>
</reference>
<sequence length="216" mass="22505">MSSDAWCDHCDMSLISCPHGAPPPPPPPAPEPKASRVRTSRVADAGTPSTAVRSSVARASATRVPGTPAPAPVRRSPITKPGRTPQAAYRPYLLSVVAAADGRIEREPALEALGRRMADVLQRDDLAVGPSGELRWRTAAQKERRAMLDAGLLRSGGPGVWELTRAGYDALDAFRAALAASEASEASEATEASEAQSSAPAEPGDVEPDDAEPPTA</sequence>
<evidence type="ECO:0000313" key="1">
    <source>
        <dbReference type="EMBL" id="MDR6211149.1"/>
    </source>
</evidence>
<dbReference type="EMBL" id="JAVIZJ010000008">
    <property type="protein sequence ID" value="MDR6211149.1"/>
    <property type="molecule type" value="Genomic_DNA"/>
</dbReference>
<accession>A0ACC6IKF3</accession>
<keyword evidence="2" id="KW-1185">Reference proteome</keyword>
<dbReference type="Proteomes" id="UP001261666">
    <property type="component" value="Unassembled WGS sequence"/>
</dbReference>
<gene>
    <name evidence="1" type="ORF">QE364_002870</name>
</gene>
<evidence type="ECO:0000313" key="2">
    <source>
        <dbReference type="Proteomes" id="UP001261666"/>
    </source>
</evidence>
<name>A0ACC6IKF3_9ACTN</name>